<organism evidence="1 2">
    <name type="scientific">Sulfitobacter delicatus</name>
    <dbReference type="NCBI Taxonomy" id="218672"/>
    <lineage>
        <taxon>Bacteria</taxon>
        <taxon>Pseudomonadati</taxon>
        <taxon>Pseudomonadota</taxon>
        <taxon>Alphaproteobacteria</taxon>
        <taxon>Rhodobacterales</taxon>
        <taxon>Roseobacteraceae</taxon>
        <taxon>Sulfitobacter</taxon>
    </lineage>
</organism>
<sequence>MLVPLDPRMHVRKRRNCVVVQDLPHVRAKRRHWWNGSNTRCIDLFEL</sequence>
<dbReference type="Proteomes" id="UP000199399">
    <property type="component" value="Unassembled WGS sequence"/>
</dbReference>
<dbReference type="EMBL" id="FNBP01000001">
    <property type="protein sequence ID" value="SDF00640.1"/>
    <property type="molecule type" value="Genomic_DNA"/>
</dbReference>
<dbReference type="AlphaFoldDB" id="A0A1G7HJJ8"/>
<dbReference type="STRING" id="218672.SAMN04489759_101142"/>
<name>A0A1G7HJJ8_9RHOB</name>
<protein>
    <submittedName>
        <fullName evidence="1">Uncharacterized protein</fullName>
    </submittedName>
</protein>
<evidence type="ECO:0000313" key="2">
    <source>
        <dbReference type="Proteomes" id="UP000199399"/>
    </source>
</evidence>
<gene>
    <name evidence="1" type="ORF">SAMN04489759_101142</name>
</gene>
<keyword evidence="2" id="KW-1185">Reference proteome</keyword>
<reference evidence="2" key="1">
    <citation type="submission" date="2016-10" db="EMBL/GenBank/DDBJ databases">
        <authorList>
            <person name="Varghese N."/>
            <person name="Submissions S."/>
        </authorList>
    </citation>
    <scope>NUCLEOTIDE SEQUENCE [LARGE SCALE GENOMIC DNA]</scope>
    <source>
        <strain evidence="2">DSM 16477</strain>
    </source>
</reference>
<proteinExistence type="predicted"/>
<accession>A0A1G7HJJ8</accession>
<evidence type="ECO:0000313" key="1">
    <source>
        <dbReference type="EMBL" id="SDF00640.1"/>
    </source>
</evidence>